<protein>
    <submittedName>
        <fullName evidence="2">BTB domain-containing protein</fullName>
    </submittedName>
</protein>
<dbReference type="InterPro" id="IPR000210">
    <property type="entry name" value="BTB/POZ_dom"/>
</dbReference>
<proteinExistence type="predicted"/>
<keyword evidence="3" id="KW-1185">Reference proteome</keyword>
<reference evidence="2" key="1">
    <citation type="submission" date="2020-05" db="EMBL/GenBank/DDBJ databases">
        <title>Mycena genomes resolve the evolution of fungal bioluminescence.</title>
        <authorList>
            <person name="Tsai I.J."/>
        </authorList>
    </citation>
    <scope>NUCLEOTIDE SEQUENCE</scope>
    <source>
        <strain evidence="2">171206Taipei</strain>
    </source>
</reference>
<dbReference type="EMBL" id="JACAZF010000013">
    <property type="protein sequence ID" value="KAF7291419.1"/>
    <property type="molecule type" value="Genomic_DNA"/>
</dbReference>
<evidence type="ECO:0000313" key="3">
    <source>
        <dbReference type="Proteomes" id="UP000636479"/>
    </source>
</evidence>
<feature type="domain" description="BTB" evidence="1">
    <location>
        <begin position="24"/>
        <end position="101"/>
    </location>
</feature>
<evidence type="ECO:0000313" key="2">
    <source>
        <dbReference type="EMBL" id="KAF7291419.1"/>
    </source>
</evidence>
<dbReference type="GeneID" id="59351851"/>
<dbReference type="Gene3D" id="3.30.710.10">
    <property type="entry name" value="Potassium Channel Kv1.1, Chain A"/>
    <property type="match status" value="1"/>
</dbReference>
<gene>
    <name evidence="2" type="ORF">MIND_01286600</name>
</gene>
<dbReference type="Proteomes" id="UP000636479">
    <property type="component" value="Unassembled WGS sequence"/>
</dbReference>
<name>A0A8H6VRS0_9AGAR</name>
<organism evidence="2 3">
    <name type="scientific">Mycena indigotica</name>
    <dbReference type="NCBI Taxonomy" id="2126181"/>
    <lineage>
        <taxon>Eukaryota</taxon>
        <taxon>Fungi</taxon>
        <taxon>Dikarya</taxon>
        <taxon>Basidiomycota</taxon>
        <taxon>Agaricomycotina</taxon>
        <taxon>Agaricomycetes</taxon>
        <taxon>Agaricomycetidae</taxon>
        <taxon>Agaricales</taxon>
        <taxon>Marasmiineae</taxon>
        <taxon>Mycenaceae</taxon>
        <taxon>Mycena</taxon>
    </lineage>
</organism>
<dbReference type="RefSeq" id="XP_037214541.1">
    <property type="nucleotide sequence ID" value="XM_037369335.1"/>
</dbReference>
<evidence type="ECO:0000259" key="1">
    <source>
        <dbReference type="PROSITE" id="PS50097"/>
    </source>
</evidence>
<dbReference type="AlphaFoldDB" id="A0A8H6VRS0"/>
<dbReference type="InterPro" id="IPR011333">
    <property type="entry name" value="SKP1/BTB/POZ_sf"/>
</dbReference>
<dbReference type="PROSITE" id="PS50097">
    <property type="entry name" value="BTB"/>
    <property type="match status" value="1"/>
</dbReference>
<comment type="caution">
    <text evidence="2">The sequence shown here is derived from an EMBL/GenBank/DDBJ whole genome shotgun (WGS) entry which is preliminary data.</text>
</comment>
<dbReference type="CDD" id="cd18186">
    <property type="entry name" value="BTB_POZ_ZBTB_KLHL-like"/>
    <property type="match status" value="1"/>
</dbReference>
<sequence>MSADVDTAVAQPAPLTRNERYYLNDVMSVFQVETQLFKIHRHFLVKESEVFNTMFQCPPGPGAETPDGADDAHPILTPGVTVAEFEALLDFFYTDEFHEDCPELHTWLDLLSIATRYDFQRLRERAIDVIDGHRWNGRQWGVCEEFDPITRIVLAEKHAIPHWLTTAYIALCERGTPLQLHEVRTIGVEKAVLIAEAREKIRDIEHAVDRDDAVEYMQLPVPPFTGTIPELHVPRPPSPNGFYHDRSRVRAVIDAVFNPPPPPPMEEDE</sequence>
<accession>A0A8H6VRS0</accession>
<dbReference type="SUPFAM" id="SSF54695">
    <property type="entry name" value="POZ domain"/>
    <property type="match status" value="1"/>
</dbReference>
<dbReference type="SMART" id="SM00225">
    <property type="entry name" value="BTB"/>
    <property type="match status" value="1"/>
</dbReference>
<dbReference type="Pfam" id="PF00651">
    <property type="entry name" value="BTB"/>
    <property type="match status" value="1"/>
</dbReference>
<dbReference type="OrthoDB" id="3223751at2759"/>